<evidence type="ECO:0000313" key="5">
    <source>
        <dbReference type="Proteomes" id="UP000622648"/>
    </source>
</evidence>
<comment type="caution">
    <text evidence="3">The sequence shown here is derived from an EMBL/GenBank/DDBJ whole genome shotgun (WGS) entry which is preliminary data.</text>
</comment>
<keyword evidence="1" id="KW-0812">Transmembrane</keyword>
<evidence type="ECO:0000313" key="4">
    <source>
        <dbReference type="Proteomes" id="UP000295684"/>
    </source>
</evidence>
<evidence type="ECO:0000256" key="1">
    <source>
        <dbReference type="SAM" id="Phobius"/>
    </source>
</evidence>
<feature type="transmembrane region" description="Helical" evidence="1">
    <location>
        <begin position="66"/>
        <end position="84"/>
    </location>
</feature>
<keyword evidence="1" id="KW-1133">Transmembrane helix</keyword>
<reference evidence="3 4" key="3">
    <citation type="submission" date="2019-03" db="EMBL/GenBank/DDBJ databases">
        <title>Genomic Encyclopedia of Type Strains, Phase IV (KMG-IV): sequencing the most valuable type-strain genomes for metagenomic binning, comparative biology and taxonomic classification.</title>
        <authorList>
            <person name="Goeker M."/>
        </authorList>
    </citation>
    <scope>NUCLEOTIDE SEQUENCE [LARGE SCALE GENOMIC DNA]</scope>
    <source>
        <strain evidence="3 4">DSM 103236</strain>
    </source>
</reference>
<reference evidence="5" key="2">
    <citation type="journal article" date="2019" name="Int. J. Syst. Evol. Microbiol.">
        <title>The Global Catalogue of Microorganisms (GCM) 10K type strain sequencing project: providing services to taxonomists for standard genome sequencing and annotation.</title>
        <authorList>
            <consortium name="The Broad Institute Genomics Platform"/>
            <consortium name="The Broad Institute Genome Sequencing Center for Infectious Disease"/>
            <person name="Wu L."/>
            <person name="Ma J."/>
        </authorList>
    </citation>
    <scope>NUCLEOTIDE SEQUENCE [LARGE SCALE GENOMIC DNA]</scope>
    <source>
        <strain evidence="5">CGMCC 1.15644</strain>
    </source>
</reference>
<protein>
    <submittedName>
        <fullName evidence="3">Uncharacterized protein</fullName>
    </submittedName>
</protein>
<keyword evidence="5" id="KW-1185">Reference proteome</keyword>
<keyword evidence="1" id="KW-0472">Membrane</keyword>
<dbReference type="EMBL" id="SLWO01000011">
    <property type="protein sequence ID" value="TCO18684.1"/>
    <property type="molecule type" value="Genomic_DNA"/>
</dbReference>
<dbReference type="Proteomes" id="UP000295684">
    <property type="component" value="Unassembled WGS sequence"/>
</dbReference>
<accession>A0A4R2H294</accession>
<proteinExistence type="predicted"/>
<organism evidence="3 4">
    <name type="scientific">Pedobacter psychrotolerans</name>
    <dbReference type="NCBI Taxonomy" id="1843235"/>
    <lineage>
        <taxon>Bacteria</taxon>
        <taxon>Pseudomonadati</taxon>
        <taxon>Bacteroidota</taxon>
        <taxon>Sphingobacteriia</taxon>
        <taxon>Sphingobacteriales</taxon>
        <taxon>Sphingobacteriaceae</taxon>
        <taxon>Pedobacter</taxon>
    </lineage>
</organism>
<dbReference type="AlphaFoldDB" id="A0A4R2H294"/>
<gene>
    <name evidence="3" type="ORF">EV200_11121</name>
    <name evidence="2" type="ORF">GCM10011413_40810</name>
</gene>
<reference evidence="2" key="4">
    <citation type="submission" date="2024-05" db="EMBL/GenBank/DDBJ databases">
        <authorList>
            <person name="Sun Q."/>
            <person name="Zhou Y."/>
        </authorList>
    </citation>
    <scope>NUCLEOTIDE SEQUENCE</scope>
    <source>
        <strain evidence="2">CGMCC 1.15644</strain>
    </source>
</reference>
<feature type="transmembrane region" description="Helical" evidence="1">
    <location>
        <begin position="90"/>
        <end position="110"/>
    </location>
</feature>
<evidence type="ECO:0000313" key="3">
    <source>
        <dbReference type="EMBL" id="TCO18684.1"/>
    </source>
</evidence>
<reference evidence="2" key="1">
    <citation type="journal article" date="2014" name="Int. J. Syst. Evol. Microbiol.">
        <title>Complete genome of a new Firmicutes species belonging to the dominant human colonic microbiota ('Ruminococcus bicirculans') reveals two chromosomes and a selective capacity to utilize plant glucans.</title>
        <authorList>
            <consortium name="NISC Comparative Sequencing Program"/>
            <person name="Wegmann U."/>
            <person name="Louis P."/>
            <person name="Goesmann A."/>
            <person name="Henrissat B."/>
            <person name="Duncan S.H."/>
            <person name="Flint H.J."/>
        </authorList>
    </citation>
    <scope>NUCLEOTIDE SEQUENCE</scope>
    <source>
        <strain evidence="2">CGMCC 1.15644</strain>
    </source>
</reference>
<evidence type="ECO:0000313" key="2">
    <source>
        <dbReference type="EMBL" id="GGE70018.1"/>
    </source>
</evidence>
<dbReference type="RefSeq" id="WP_132536180.1">
    <property type="nucleotide sequence ID" value="NZ_BMJO01000010.1"/>
</dbReference>
<name>A0A4R2H294_9SPHI</name>
<dbReference type="EMBL" id="BMJO01000010">
    <property type="protein sequence ID" value="GGE70018.1"/>
    <property type="molecule type" value="Genomic_DNA"/>
</dbReference>
<dbReference type="Proteomes" id="UP000622648">
    <property type="component" value="Unassembled WGS sequence"/>
</dbReference>
<dbReference type="OrthoDB" id="771416at2"/>
<sequence>MTTKTSDQIQKGIVLDGMKAVGHGLGIHSTKPVIKKTVAKNMRLVDGLLRIAFSSRKTSAAKNKRVIELAGIGGIALYTFLRGIERKKKSLLIQGVFLGAALLTVSLATANSSSKVVRRRVH</sequence>